<gene>
    <name evidence="2" type="ORF">PV666_09100</name>
</gene>
<dbReference type="InterPro" id="IPR011008">
    <property type="entry name" value="Dimeric_a/b-barrel"/>
</dbReference>
<protein>
    <submittedName>
        <fullName evidence="2">Quinol monooxygenase</fullName>
    </submittedName>
</protein>
<evidence type="ECO:0000313" key="2">
    <source>
        <dbReference type="EMBL" id="MDX3018037.1"/>
    </source>
</evidence>
<accession>A0ABU4LT32</accession>
<dbReference type="InterPro" id="IPR007138">
    <property type="entry name" value="ABM_dom"/>
</dbReference>
<comment type="caution">
    <text evidence="2">The sequence shown here is derived from an EMBL/GenBank/DDBJ whole genome shotgun (WGS) entry which is preliminary data.</text>
</comment>
<keyword evidence="2" id="KW-0560">Oxidoreductase</keyword>
<keyword evidence="2" id="KW-0503">Monooxygenase</keyword>
<sequence length="113" mass="12286">MPCSSASEARQHDQPAQAGAIRANAGALTEEVVLGHLARLAAASRTEPANISYEFFRDAEDPAHVVVLERYVDAAGFDAHLKSEHFETIGKTEIIPRLATRTVRVYEGTGERP</sequence>
<dbReference type="PANTHER" id="PTHR33336">
    <property type="entry name" value="QUINOL MONOOXYGENASE YGIN-RELATED"/>
    <property type="match status" value="1"/>
</dbReference>
<feature type="domain" description="ABM" evidence="1">
    <location>
        <begin position="15"/>
        <end position="106"/>
    </location>
</feature>
<dbReference type="GO" id="GO:0004497">
    <property type="term" value="F:monooxygenase activity"/>
    <property type="evidence" value="ECO:0007669"/>
    <property type="project" value="UniProtKB-KW"/>
</dbReference>
<evidence type="ECO:0000313" key="3">
    <source>
        <dbReference type="Proteomes" id="UP001272987"/>
    </source>
</evidence>
<dbReference type="PANTHER" id="PTHR33336:SF3">
    <property type="entry name" value="ABM DOMAIN-CONTAINING PROTEIN"/>
    <property type="match status" value="1"/>
</dbReference>
<dbReference type="EMBL" id="JARAWP010000004">
    <property type="protein sequence ID" value="MDX3018037.1"/>
    <property type="molecule type" value="Genomic_DNA"/>
</dbReference>
<evidence type="ECO:0000259" key="1">
    <source>
        <dbReference type="PROSITE" id="PS51725"/>
    </source>
</evidence>
<name>A0ABU4LT32_9ACTN</name>
<dbReference type="RefSeq" id="WP_319045356.1">
    <property type="nucleotide sequence ID" value="NZ_JARAWP010000004.1"/>
</dbReference>
<proteinExistence type="predicted"/>
<organism evidence="2 3">
    <name type="scientific">Streptomyces acidiscabies</name>
    <dbReference type="NCBI Taxonomy" id="42234"/>
    <lineage>
        <taxon>Bacteria</taxon>
        <taxon>Bacillati</taxon>
        <taxon>Actinomycetota</taxon>
        <taxon>Actinomycetes</taxon>
        <taxon>Kitasatosporales</taxon>
        <taxon>Streptomycetaceae</taxon>
        <taxon>Streptomyces</taxon>
    </lineage>
</organism>
<dbReference type="Gene3D" id="3.30.70.100">
    <property type="match status" value="1"/>
</dbReference>
<dbReference type="PROSITE" id="PS51725">
    <property type="entry name" value="ABM"/>
    <property type="match status" value="1"/>
</dbReference>
<dbReference type="Proteomes" id="UP001272987">
    <property type="component" value="Unassembled WGS sequence"/>
</dbReference>
<keyword evidence="3" id="KW-1185">Reference proteome</keyword>
<reference evidence="2 3" key="1">
    <citation type="journal article" date="2023" name="Microb. Genom.">
        <title>Mesoterricola silvestris gen. nov., sp. nov., Mesoterricola sediminis sp. nov., Geothrix oryzae sp. nov., Geothrix edaphica sp. nov., Geothrix rubra sp. nov., and Geothrix limicola sp. nov., six novel members of Acidobacteriota isolated from soils.</title>
        <authorList>
            <person name="Weisberg A.J."/>
            <person name="Pearce E."/>
            <person name="Kramer C.G."/>
            <person name="Chang J.H."/>
            <person name="Clarke C.R."/>
        </authorList>
    </citation>
    <scope>NUCLEOTIDE SEQUENCE [LARGE SCALE GENOMIC DNA]</scope>
    <source>
        <strain evidence="2 3">NB05-1H</strain>
    </source>
</reference>
<dbReference type="InterPro" id="IPR050744">
    <property type="entry name" value="AI-2_Isomerase_LsrG"/>
</dbReference>
<dbReference type="SUPFAM" id="SSF54909">
    <property type="entry name" value="Dimeric alpha+beta barrel"/>
    <property type="match status" value="1"/>
</dbReference>
<dbReference type="Pfam" id="PF03992">
    <property type="entry name" value="ABM"/>
    <property type="match status" value="1"/>
</dbReference>